<comment type="caution">
    <text evidence="3">The sequence shown here is derived from an EMBL/GenBank/DDBJ whole genome shotgun (WGS) entry which is preliminary data.</text>
</comment>
<sequence>MVRVRSAAPVCVASMCTHAKTATLSPKLPSPWLCPTCTITSQIAAIQSVQEELDARGGVLQSQQKREDRHTTNTHKVIRKAWRTTKITLANTIQKFEDLLEDKNTSIQDLPRLREALNVWDKKKIVLTRVPGLKYVEGAEEGEPTEEEKEGARLLMVWLKMVVEKEMTQEELKSSPTDPLVGTSQPTSSRIPSASPFEYIVPRESEPQEHPDIRQSECPLLALAQTLATPLPEPQHKAATHKSVLKRPRATALSGSPSSASPSPSLKRVRTSDTVTVSPGHLYVTNPSPFQQFSRVSIMLPHAAHTFAEHHRRRPEFHRTTGLYVPGVWASTGFSEKADTSFRSMTREEMEKRYKEESEEQEEEQRVANGLKKASRGWVALWWAKKMAPNLDLEKLEMEMKT</sequence>
<evidence type="ECO:0000313" key="3">
    <source>
        <dbReference type="EMBL" id="KAG9188040.1"/>
    </source>
</evidence>
<gene>
    <name evidence="3" type="ORF">G6011_01963</name>
</gene>
<feature type="compositionally biased region" description="Low complexity" evidence="2">
    <location>
        <begin position="254"/>
        <end position="265"/>
    </location>
</feature>
<feature type="compositionally biased region" description="Polar residues" evidence="2">
    <location>
        <begin position="174"/>
        <end position="192"/>
    </location>
</feature>
<name>A0AAD4I437_9PLEO</name>
<evidence type="ECO:0000256" key="1">
    <source>
        <dbReference type="SAM" id="Coils"/>
    </source>
</evidence>
<feature type="compositionally biased region" description="Basic residues" evidence="2">
    <location>
        <begin position="238"/>
        <end position="249"/>
    </location>
</feature>
<dbReference type="EMBL" id="JAANER010000006">
    <property type="protein sequence ID" value="KAG9188040.1"/>
    <property type="molecule type" value="Genomic_DNA"/>
</dbReference>
<evidence type="ECO:0000313" key="4">
    <source>
        <dbReference type="Proteomes" id="UP001199106"/>
    </source>
</evidence>
<accession>A0AAD4I437</accession>
<evidence type="ECO:0000256" key="2">
    <source>
        <dbReference type="SAM" id="MobiDB-lite"/>
    </source>
</evidence>
<proteinExistence type="predicted"/>
<feature type="region of interest" description="Disordered" evidence="2">
    <location>
        <begin position="233"/>
        <end position="273"/>
    </location>
</feature>
<keyword evidence="1" id="KW-0175">Coiled coil</keyword>
<dbReference type="Proteomes" id="UP001199106">
    <property type="component" value="Unassembled WGS sequence"/>
</dbReference>
<protein>
    <submittedName>
        <fullName evidence="3">Uncharacterized protein</fullName>
    </submittedName>
</protein>
<feature type="coiled-coil region" evidence="1">
    <location>
        <begin position="347"/>
        <end position="374"/>
    </location>
</feature>
<keyword evidence="4" id="KW-1185">Reference proteome</keyword>
<feature type="region of interest" description="Disordered" evidence="2">
    <location>
        <begin position="169"/>
        <end position="196"/>
    </location>
</feature>
<reference evidence="3" key="1">
    <citation type="submission" date="2021-07" db="EMBL/GenBank/DDBJ databases">
        <title>Genome Resource of American Ginseng Black Spot Pathogen Alternaria panax.</title>
        <authorList>
            <person name="Qiu C."/>
            <person name="Wang W."/>
            <person name="Liu Z."/>
        </authorList>
    </citation>
    <scope>NUCLEOTIDE SEQUENCE</scope>
    <source>
        <strain evidence="3">BNCC115425</strain>
    </source>
</reference>
<dbReference type="AlphaFoldDB" id="A0AAD4I437"/>
<organism evidence="3 4">
    <name type="scientific">Alternaria panax</name>
    <dbReference type="NCBI Taxonomy" id="48097"/>
    <lineage>
        <taxon>Eukaryota</taxon>
        <taxon>Fungi</taxon>
        <taxon>Dikarya</taxon>
        <taxon>Ascomycota</taxon>
        <taxon>Pezizomycotina</taxon>
        <taxon>Dothideomycetes</taxon>
        <taxon>Pleosporomycetidae</taxon>
        <taxon>Pleosporales</taxon>
        <taxon>Pleosporineae</taxon>
        <taxon>Pleosporaceae</taxon>
        <taxon>Alternaria</taxon>
        <taxon>Alternaria sect. Panax</taxon>
    </lineage>
</organism>